<name>A0ABU6C4B5_9ACTN</name>
<dbReference type="Proteomes" id="UP001352223">
    <property type="component" value="Unassembled WGS sequence"/>
</dbReference>
<evidence type="ECO:0000313" key="1">
    <source>
        <dbReference type="EMBL" id="MEB3959561.1"/>
    </source>
</evidence>
<evidence type="ECO:0000313" key="2">
    <source>
        <dbReference type="Proteomes" id="UP001352223"/>
    </source>
</evidence>
<sequence length="102" mass="11645">MSSSDLPADVEAFMDFIGVNIKASGGLVWNERDRLKSDMMLVRQRWSPSRVSKEALRTKCEAVGMSDQETAKVVDWLQKTQSGRRLVPQHTKGFRWHQDPTP</sequence>
<accession>A0ABU6C4B5</accession>
<keyword evidence="2" id="KW-1185">Reference proteome</keyword>
<gene>
    <name evidence="1" type="ORF">OKJ48_04745</name>
</gene>
<reference evidence="1 2" key="1">
    <citation type="submission" date="2022-10" db="EMBL/GenBank/DDBJ databases">
        <authorList>
            <person name="Xie J."/>
            <person name="Shen N."/>
        </authorList>
    </citation>
    <scope>NUCLEOTIDE SEQUENCE [LARGE SCALE GENOMIC DNA]</scope>
    <source>
        <strain evidence="1 2">DSM 41681</strain>
    </source>
</reference>
<dbReference type="EMBL" id="JAOZYB010000019">
    <property type="protein sequence ID" value="MEB3959561.1"/>
    <property type="molecule type" value="Genomic_DNA"/>
</dbReference>
<proteinExistence type="predicted"/>
<organism evidence="1 2">
    <name type="scientific">Streptomyces kunmingensis</name>
    <dbReference type="NCBI Taxonomy" id="68225"/>
    <lineage>
        <taxon>Bacteria</taxon>
        <taxon>Bacillati</taxon>
        <taxon>Actinomycetota</taxon>
        <taxon>Actinomycetes</taxon>
        <taxon>Kitasatosporales</taxon>
        <taxon>Streptomycetaceae</taxon>
        <taxon>Streptomyces</taxon>
    </lineage>
</organism>
<comment type="caution">
    <text evidence="1">The sequence shown here is derived from an EMBL/GenBank/DDBJ whole genome shotgun (WGS) entry which is preliminary data.</text>
</comment>
<protein>
    <submittedName>
        <fullName evidence="1">Uncharacterized protein</fullName>
    </submittedName>
</protein>
<dbReference type="RefSeq" id="WP_324766545.1">
    <property type="nucleotide sequence ID" value="NZ_BAAATS010000032.1"/>
</dbReference>